<proteinExistence type="predicted"/>
<keyword evidence="2" id="KW-1185">Reference proteome</keyword>
<organism evidence="1 2">
    <name type="scientific">Kitasatospora kazusensis</name>
    <dbReference type="NCBI Taxonomy" id="407974"/>
    <lineage>
        <taxon>Bacteria</taxon>
        <taxon>Bacillati</taxon>
        <taxon>Actinomycetota</taxon>
        <taxon>Actinomycetes</taxon>
        <taxon>Kitasatosporales</taxon>
        <taxon>Streptomycetaceae</taxon>
        <taxon>Kitasatospora</taxon>
    </lineage>
</organism>
<comment type="caution">
    <text evidence="1">The sequence shown here is derived from an EMBL/GenBank/DDBJ whole genome shotgun (WGS) entry which is preliminary data.</text>
</comment>
<reference evidence="1 2" key="1">
    <citation type="journal article" date="2019" name="Int. J. Syst. Evol. Microbiol.">
        <title>The Global Catalogue of Microorganisms (GCM) 10K type strain sequencing project: providing services to taxonomists for standard genome sequencing and annotation.</title>
        <authorList>
            <consortium name="The Broad Institute Genomics Platform"/>
            <consortium name="The Broad Institute Genome Sequencing Center for Infectious Disease"/>
            <person name="Wu L."/>
            <person name="Ma J."/>
        </authorList>
    </citation>
    <scope>NUCLEOTIDE SEQUENCE [LARGE SCALE GENOMIC DNA]</scope>
    <source>
        <strain evidence="1 2">JCM 14560</strain>
    </source>
</reference>
<sequence>METTSPASSPSLNPIRKLGKAVLHMEVLRGLQRAAGWWGGPVARARAAKDGPDRPESAPLP</sequence>
<evidence type="ECO:0000313" key="2">
    <source>
        <dbReference type="Proteomes" id="UP001422759"/>
    </source>
</evidence>
<gene>
    <name evidence="1" type="ORF">GCM10009760_64110</name>
</gene>
<protein>
    <submittedName>
        <fullName evidence="1">Uncharacterized protein</fullName>
    </submittedName>
</protein>
<accession>A0ABN1ZN49</accession>
<evidence type="ECO:0000313" key="1">
    <source>
        <dbReference type="EMBL" id="GAA1501314.1"/>
    </source>
</evidence>
<dbReference type="Proteomes" id="UP001422759">
    <property type="component" value="Unassembled WGS sequence"/>
</dbReference>
<name>A0ABN1ZN49_9ACTN</name>
<dbReference type="EMBL" id="BAAANT010000091">
    <property type="protein sequence ID" value="GAA1501314.1"/>
    <property type="molecule type" value="Genomic_DNA"/>
</dbReference>